<gene>
    <name evidence="2" type="ORF">GH810_08675</name>
</gene>
<dbReference type="GO" id="GO:0005829">
    <property type="term" value="C:cytosol"/>
    <property type="evidence" value="ECO:0007669"/>
    <property type="project" value="TreeGrafter"/>
</dbReference>
<dbReference type="PROSITE" id="PS51273">
    <property type="entry name" value="GATASE_TYPE_1"/>
    <property type="match status" value="1"/>
</dbReference>
<protein>
    <submittedName>
        <fullName evidence="2">Glutamine amidotransferase</fullName>
    </submittedName>
</protein>
<dbReference type="AlphaFoldDB" id="A0A923KSH5"/>
<dbReference type="Proteomes" id="UP000616595">
    <property type="component" value="Unassembled WGS sequence"/>
</dbReference>
<dbReference type="NCBIfam" id="NF006562">
    <property type="entry name" value="PRK09065.1"/>
    <property type="match status" value="1"/>
</dbReference>
<dbReference type="SUPFAM" id="SSF52317">
    <property type="entry name" value="Class I glutamine amidotransferase-like"/>
    <property type="match status" value="1"/>
</dbReference>
<dbReference type="Pfam" id="PF00117">
    <property type="entry name" value="GATase"/>
    <property type="match status" value="1"/>
</dbReference>
<comment type="caution">
    <text evidence="2">The sequence shown here is derived from an EMBL/GenBank/DDBJ whole genome shotgun (WGS) entry which is preliminary data.</text>
</comment>
<keyword evidence="2" id="KW-0315">Glutamine amidotransferase</keyword>
<organism evidence="2 3">
    <name type="scientific">Acetobacterium paludosum</name>
    <dbReference type="NCBI Taxonomy" id="52693"/>
    <lineage>
        <taxon>Bacteria</taxon>
        <taxon>Bacillati</taxon>
        <taxon>Bacillota</taxon>
        <taxon>Clostridia</taxon>
        <taxon>Eubacteriales</taxon>
        <taxon>Eubacteriaceae</taxon>
        <taxon>Acetobacterium</taxon>
    </lineage>
</organism>
<name>A0A923KSH5_9FIRM</name>
<dbReference type="InterPro" id="IPR029062">
    <property type="entry name" value="Class_I_gatase-like"/>
</dbReference>
<dbReference type="PANTHER" id="PTHR42695">
    <property type="entry name" value="GLUTAMINE AMIDOTRANSFERASE YLR126C-RELATED"/>
    <property type="match status" value="1"/>
</dbReference>
<dbReference type="EMBL" id="WJBD01000009">
    <property type="protein sequence ID" value="MBC3888382.1"/>
    <property type="molecule type" value="Genomic_DNA"/>
</dbReference>
<dbReference type="PRINTS" id="PR00096">
    <property type="entry name" value="GATASE"/>
</dbReference>
<sequence length="220" mass="24190">MGGIVMGKLLIIKTGVSNKSVIKECGDCDFRIARCAGVPYKDVKVVSVYENMKPVLMNEISSIIITGSPAMVTDFEPWSVATSQWLKEITQKNIPILGICFGHQLLAQTLGGSVDYHELGEEKGEVEIQLTNEGKKDPLLGVLPSHFSAYASHTQTVTKLPKNARVLAKNNFESFHAVSFGEKVWGLQFHPECTDHFLCNSTLKNTHGATLLRRFVELAG</sequence>
<dbReference type="CDD" id="cd01741">
    <property type="entry name" value="GATase1_1"/>
    <property type="match status" value="1"/>
</dbReference>
<reference evidence="2" key="1">
    <citation type="submission" date="2019-10" db="EMBL/GenBank/DDBJ databases">
        <authorList>
            <person name="Ross D.E."/>
            <person name="Gulliver D."/>
        </authorList>
    </citation>
    <scope>NUCLEOTIDE SEQUENCE</scope>
    <source>
        <strain evidence="2">DER-2019</strain>
    </source>
</reference>
<dbReference type="InterPro" id="IPR044992">
    <property type="entry name" value="ChyE-like"/>
</dbReference>
<proteinExistence type="predicted"/>
<dbReference type="InterPro" id="IPR017926">
    <property type="entry name" value="GATASE"/>
</dbReference>
<keyword evidence="3" id="KW-1185">Reference proteome</keyword>
<evidence type="ECO:0000313" key="3">
    <source>
        <dbReference type="Proteomes" id="UP000616595"/>
    </source>
</evidence>
<reference evidence="2" key="2">
    <citation type="submission" date="2020-10" db="EMBL/GenBank/DDBJ databases">
        <title>Comparative genomics of the Acetobacterium genus.</title>
        <authorList>
            <person name="Marshall C."/>
            <person name="May H."/>
            <person name="Norman S."/>
        </authorList>
    </citation>
    <scope>NUCLEOTIDE SEQUENCE</scope>
    <source>
        <strain evidence="2">DER-2019</strain>
    </source>
</reference>
<accession>A0A923KSH5</accession>
<evidence type="ECO:0000259" key="1">
    <source>
        <dbReference type="Pfam" id="PF00117"/>
    </source>
</evidence>
<dbReference type="Gene3D" id="3.40.50.880">
    <property type="match status" value="1"/>
</dbReference>
<evidence type="ECO:0000313" key="2">
    <source>
        <dbReference type="EMBL" id="MBC3888382.1"/>
    </source>
</evidence>
<dbReference type="OrthoDB" id="9813383at2"/>
<feature type="domain" description="Glutamine amidotransferase" evidence="1">
    <location>
        <begin position="42"/>
        <end position="194"/>
    </location>
</feature>
<dbReference type="PANTHER" id="PTHR42695:SF5">
    <property type="entry name" value="GLUTAMINE AMIDOTRANSFERASE YLR126C-RELATED"/>
    <property type="match status" value="1"/>
</dbReference>